<gene>
    <name evidence="1" type="ORF">M5K25_022767</name>
</gene>
<proteinExistence type="predicted"/>
<sequence length="49" mass="5519">MMPTSRTSRVPKQEEMLLSVCGLQLGVLKEDHVETIHGFFTISVPSKFN</sequence>
<reference evidence="1 2" key="1">
    <citation type="journal article" date="2024" name="Plant Biotechnol. J.">
        <title>Dendrobium thyrsiflorum genome and its molecular insights into genes involved in important horticultural traits.</title>
        <authorList>
            <person name="Chen B."/>
            <person name="Wang J.Y."/>
            <person name="Zheng P.J."/>
            <person name="Li K.L."/>
            <person name="Liang Y.M."/>
            <person name="Chen X.F."/>
            <person name="Zhang C."/>
            <person name="Zhao X."/>
            <person name="He X."/>
            <person name="Zhang G.Q."/>
            <person name="Liu Z.J."/>
            <person name="Xu Q."/>
        </authorList>
    </citation>
    <scope>NUCLEOTIDE SEQUENCE [LARGE SCALE GENOMIC DNA]</scope>
    <source>
        <strain evidence="1">GZMU011</strain>
    </source>
</reference>
<protein>
    <submittedName>
        <fullName evidence="1">Uncharacterized protein</fullName>
    </submittedName>
</protein>
<accession>A0ABD0U6R2</accession>
<keyword evidence="2" id="KW-1185">Reference proteome</keyword>
<evidence type="ECO:0000313" key="2">
    <source>
        <dbReference type="Proteomes" id="UP001552299"/>
    </source>
</evidence>
<comment type="caution">
    <text evidence="1">The sequence shown here is derived from an EMBL/GenBank/DDBJ whole genome shotgun (WGS) entry which is preliminary data.</text>
</comment>
<dbReference type="AlphaFoldDB" id="A0ABD0U6R2"/>
<dbReference type="EMBL" id="JANQDX010000017">
    <property type="protein sequence ID" value="KAL0908279.1"/>
    <property type="molecule type" value="Genomic_DNA"/>
</dbReference>
<evidence type="ECO:0000313" key="1">
    <source>
        <dbReference type="EMBL" id="KAL0908279.1"/>
    </source>
</evidence>
<name>A0ABD0U6R2_DENTH</name>
<dbReference type="Proteomes" id="UP001552299">
    <property type="component" value="Unassembled WGS sequence"/>
</dbReference>
<organism evidence="1 2">
    <name type="scientific">Dendrobium thyrsiflorum</name>
    <name type="common">Pinecone-like raceme dendrobium</name>
    <name type="synonym">Orchid</name>
    <dbReference type="NCBI Taxonomy" id="117978"/>
    <lineage>
        <taxon>Eukaryota</taxon>
        <taxon>Viridiplantae</taxon>
        <taxon>Streptophyta</taxon>
        <taxon>Embryophyta</taxon>
        <taxon>Tracheophyta</taxon>
        <taxon>Spermatophyta</taxon>
        <taxon>Magnoliopsida</taxon>
        <taxon>Liliopsida</taxon>
        <taxon>Asparagales</taxon>
        <taxon>Orchidaceae</taxon>
        <taxon>Epidendroideae</taxon>
        <taxon>Malaxideae</taxon>
        <taxon>Dendrobiinae</taxon>
        <taxon>Dendrobium</taxon>
    </lineage>
</organism>